<dbReference type="Proteomes" id="UP000199138">
    <property type="component" value="Unassembled WGS sequence"/>
</dbReference>
<accession>A0A1I7H5J9</accession>
<dbReference type="InterPro" id="IPR003594">
    <property type="entry name" value="HATPase_dom"/>
</dbReference>
<dbReference type="GO" id="GO:0000155">
    <property type="term" value="F:phosphorelay sensor kinase activity"/>
    <property type="evidence" value="ECO:0007669"/>
    <property type="project" value="TreeGrafter"/>
</dbReference>
<organism evidence="3 4">
    <name type="scientific">Pustulibacterium marinum</name>
    <dbReference type="NCBI Taxonomy" id="1224947"/>
    <lineage>
        <taxon>Bacteria</taxon>
        <taxon>Pseudomonadati</taxon>
        <taxon>Bacteroidota</taxon>
        <taxon>Flavobacteriia</taxon>
        <taxon>Flavobacteriales</taxon>
        <taxon>Flavobacteriaceae</taxon>
        <taxon>Pustulibacterium</taxon>
    </lineage>
</organism>
<keyword evidence="3" id="KW-0808">Transferase</keyword>
<dbReference type="OrthoDB" id="358279at2"/>
<dbReference type="SUPFAM" id="SSF55874">
    <property type="entry name" value="ATPase domain of HSP90 chaperone/DNA topoisomerase II/histidine kinase"/>
    <property type="match status" value="1"/>
</dbReference>
<dbReference type="InterPro" id="IPR013783">
    <property type="entry name" value="Ig-like_fold"/>
</dbReference>
<proteinExistence type="predicted"/>
<evidence type="ECO:0000256" key="1">
    <source>
        <dbReference type="ARBA" id="ARBA00022553"/>
    </source>
</evidence>
<dbReference type="PANTHER" id="PTHR43547:SF2">
    <property type="entry name" value="HYBRID SIGNAL TRANSDUCTION HISTIDINE KINASE C"/>
    <property type="match status" value="1"/>
</dbReference>
<protein>
    <submittedName>
        <fullName evidence="3">Two-component sensor histidine kinase, contains HisKA and HATPase domains</fullName>
    </submittedName>
</protein>
<dbReference type="Gene3D" id="3.30.565.10">
    <property type="entry name" value="Histidine kinase-like ATPase, C-terminal domain"/>
    <property type="match status" value="1"/>
</dbReference>
<dbReference type="PANTHER" id="PTHR43547">
    <property type="entry name" value="TWO-COMPONENT HISTIDINE KINASE"/>
    <property type="match status" value="1"/>
</dbReference>
<dbReference type="InterPro" id="IPR011123">
    <property type="entry name" value="Y_Y_Y"/>
</dbReference>
<dbReference type="Gene3D" id="2.60.40.10">
    <property type="entry name" value="Immunoglobulins"/>
    <property type="match status" value="1"/>
</dbReference>
<gene>
    <name evidence="3" type="ORF">SAMN05216480_10785</name>
</gene>
<dbReference type="RefSeq" id="WP_093025151.1">
    <property type="nucleotide sequence ID" value="NZ_FPBK01000007.1"/>
</dbReference>
<keyword evidence="4" id="KW-1185">Reference proteome</keyword>
<dbReference type="Pfam" id="PF07495">
    <property type="entry name" value="Y_Y_Y"/>
    <property type="match status" value="1"/>
</dbReference>
<reference evidence="3 4" key="1">
    <citation type="submission" date="2016-10" db="EMBL/GenBank/DDBJ databases">
        <authorList>
            <person name="de Groot N.N."/>
        </authorList>
    </citation>
    <scope>NUCLEOTIDE SEQUENCE [LARGE SCALE GENOMIC DNA]</scope>
    <source>
        <strain evidence="3 4">CGMCC 1.12333</strain>
    </source>
</reference>
<evidence type="ECO:0000259" key="2">
    <source>
        <dbReference type="PROSITE" id="PS50109"/>
    </source>
</evidence>
<name>A0A1I7H5J9_9FLAO</name>
<dbReference type="Pfam" id="PF07568">
    <property type="entry name" value="HisKA_2"/>
    <property type="match status" value="1"/>
</dbReference>
<dbReference type="InterPro" id="IPR011495">
    <property type="entry name" value="Sig_transdc_His_kin_sub2_dim/P"/>
</dbReference>
<dbReference type="Pfam" id="PF07494">
    <property type="entry name" value="Reg_prop"/>
    <property type="match status" value="2"/>
</dbReference>
<dbReference type="SUPFAM" id="SSF63829">
    <property type="entry name" value="Calcium-dependent phosphotriesterase"/>
    <property type="match status" value="2"/>
</dbReference>
<dbReference type="Pfam" id="PF02518">
    <property type="entry name" value="HATPase_c"/>
    <property type="match status" value="1"/>
</dbReference>
<dbReference type="AlphaFoldDB" id="A0A1I7H5J9"/>
<dbReference type="InterPro" id="IPR011110">
    <property type="entry name" value="Reg_prop"/>
</dbReference>
<keyword evidence="1" id="KW-0597">Phosphoprotein</keyword>
<dbReference type="InterPro" id="IPR005467">
    <property type="entry name" value="His_kinase_dom"/>
</dbReference>
<sequence>MNRIVAYLYLLLFASICYSQNTIAFPKDSLLVNRYGQKQGLLQLNPESLVVDSEGFLWAGTEDGLHKFNGYNFHSFIHNPRDTTSIPDDHIRDLLHINDTLWIATNTKGIIGYSIQNNSFFAYQKFDESDLSIGYKTFQLNQHTLLFSLRNHCILYNKKNNTHELVKLPKESRENFITCFYQYSDSIFYLGTKETGIQKLDLNHNRITAVQNNLKDTSINGFLKWNNQYYLATDKGLYSYDKTAQTFTQEVINHLEINDLLQFDDHTILLATTNGLYTFNNELKELRKIILKDYDNDIYKNVEIAKILKDDNGNYWFGTAGNGLLHFNIHQQKFTTQKIRLPNYPEIKKINSFGFIKDSKKNIWIASGIGLIKYNPKQEAYRLYKEGNQILMYDLNITKDGTLWAGGFDCGLLKYNETNDSFKSFTVNNGLSDNQVIEIITRPNNKLWVCTWTGGINEFDIEKETFSPVTIQNKQINRARISFIDSKQNLWIGCDEGLYKISPNNNIIHFINNETDSPLASNRIFAINEDSKHNIWVGTSTGITKIYENHQTTSYYQQKGLPNDFIYGLLIDKNDKIWVSTNYGISVFNPEKEAFTNFTERDGLQNNEFNGKAAYQDEDGNFYFGGVAGYNIIDPEKPITNQKPPCVYIESIELFNKPIQRNEMFKDTLHFNASENVLTINYAALNYLNPEKSLYQFKLSGFDKSWRQETKERATTYTNLEPGIYTFKLRATDDLGNWSKLQDQKVFIITPPWYKTTWFKFVLLFGIITLATIGFKLKTNSLKKTNAKLEDLVIQRTYDLKQNNELLEQEKKHVDFLLKELKHRVNNNFQLITSFLNIQTKSVQDERSKEILKIAKNRINTIANIQEYLNNKKEDLINISQFIEDSCKKIVKALGNDDDLKFNVIFKTHRIPSHSKSNPTLLGLLLNEMITNVHKHAFDKQHADNTLIIETKQEETKLKLVISDNGKGFDPSKTSTESLGLNLIEEMIEQLGATYTIESTGGTKYTVWIPLKEF</sequence>
<dbReference type="Gene3D" id="2.130.10.10">
    <property type="entry name" value="YVTN repeat-like/Quinoprotein amine dehydrogenase"/>
    <property type="match status" value="2"/>
</dbReference>
<dbReference type="EMBL" id="FPBK01000007">
    <property type="protein sequence ID" value="SFU55948.1"/>
    <property type="molecule type" value="Genomic_DNA"/>
</dbReference>
<keyword evidence="3" id="KW-0418">Kinase</keyword>
<evidence type="ECO:0000313" key="4">
    <source>
        <dbReference type="Proteomes" id="UP000199138"/>
    </source>
</evidence>
<dbReference type="PROSITE" id="PS50109">
    <property type="entry name" value="HIS_KIN"/>
    <property type="match status" value="1"/>
</dbReference>
<dbReference type="InterPro" id="IPR036890">
    <property type="entry name" value="HATPase_C_sf"/>
</dbReference>
<dbReference type="SMART" id="SM00387">
    <property type="entry name" value="HATPase_c"/>
    <property type="match status" value="1"/>
</dbReference>
<dbReference type="InterPro" id="IPR015943">
    <property type="entry name" value="WD40/YVTN_repeat-like_dom_sf"/>
</dbReference>
<feature type="domain" description="Histidine kinase" evidence="2">
    <location>
        <begin position="820"/>
        <end position="1013"/>
    </location>
</feature>
<evidence type="ECO:0000313" key="3">
    <source>
        <dbReference type="EMBL" id="SFU55948.1"/>
    </source>
</evidence>
<dbReference type="STRING" id="1224947.SAMN05216480_10785"/>